<evidence type="ECO:0000313" key="2">
    <source>
        <dbReference type="Proteomes" id="UP000183316"/>
    </source>
</evidence>
<evidence type="ECO:0000313" key="1">
    <source>
        <dbReference type="EMBL" id="ANK02063.1"/>
    </source>
</evidence>
<accession>A0A192C7N2</accession>
<name>A0A192C7N2_ECO25</name>
<proteinExistence type="predicted"/>
<dbReference type="Proteomes" id="UP000183316">
    <property type="component" value="Chromosome"/>
</dbReference>
<reference evidence="1 2" key="1">
    <citation type="submission" date="2016-03" db="EMBL/GenBank/DDBJ databases">
        <title>Genome Sequence and Comparative Pathogenic Determinants of Uropathogenic Escherichia coli O25b:H4, a Clinical Isolate from Saudi Arabia.</title>
        <authorList>
            <person name="Alyamani E.A.J."/>
            <person name="Khiyami M.A."/>
            <person name="Booq R.Y."/>
            <person name="Bahwerth F.S."/>
            <person name="Vaisvil B."/>
            <person name="Schmitt D.P."/>
            <person name="Kapatral V."/>
        </authorList>
    </citation>
    <scope>NUCLEOTIDE SEQUENCE [LARGE SCALE GENOMIC DNA]</scope>
    <source>
        <strain evidence="1 2">O25b:H4</strain>
    </source>
</reference>
<gene>
    <name evidence="1" type="ORF">WLH_00802</name>
</gene>
<dbReference type="AlphaFoldDB" id="A0A192C7N2"/>
<protein>
    <submittedName>
        <fullName evidence="1">Uncharacterized protein</fullName>
    </submittedName>
</protein>
<organism evidence="1 2">
    <name type="scientific">Escherichia coli O25b:H4</name>
    <dbReference type="NCBI Taxonomy" id="941280"/>
    <lineage>
        <taxon>Bacteria</taxon>
        <taxon>Pseudomonadati</taxon>
        <taxon>Pseudomonadota</taxon>
        <taxon>Gammaproteobacteria</taxon>
        <taxon>Enterobacterales</taxon>
        <taxon>Enterobacteriaceae</taxon>
        <taxon>Escherichia</taxon>
    </lineage>
</organism>
<sequence length="47" mass="5361">MPETDSLKHPQSFYLTKISPQTVFVRHSKYPTKPMAFAVFTASIQCT</sequence>
<dbReference type="EMBL" id="CP015085">
    <property type="protein sequence ID" value="ANK02063.1"/>
    <property type="molecule type" value="Genomic_DNA"/>
</dbReference>